<evidence type="ECO:0000313" key="1">
    <source>
        <dbReference type="EMBL" id="KAA3479985.1"/>
    </source>
</evidence>
<dbReference type="OrthoDB" id="1937287at2759"/>
<keyword evidence="2" id="KW-1185">Reference proteome</keyword>
<dbReference type="PANTHER" id="PTHR33067">
    <property type="entry name" value="RNA-DIRECTED DNA POLYMERASE-RELATED"/>
    <property type="match status" value="1"/>
</dbReference>
<dbReference type="EMBL" id="SMMG02000003">
    <property type="protein sequence ID" value="KAA3479985.1"/>
    <property type="molecule type" value="Genomic_DNA"/>
</dbReference>
<gene>
    <name evidence="1" type="ORF">EPI10_020451</name>
</gene>
<protein>
    <submittedName>
        <fullName evidence="1">T-complex protein 1 subunit delta-like</fullName>
    </submittedName>
</protein>
<comment type="caution">
    <text evidence="1">The sequence shown here is derived from an EMBL/GenBank/DDBJ whole genome shotgun (WGS) entry which is preliminary data.</text>
</comment>
<name>A0A5B6WFU4_9ROSI</name>
<proteinExistence type="predicted"/>
<dbReference type="Proteomes" id="UP000325315">
    <property type="component" value="Unassembled WGS sequence"/>
</dbReference>
<reference evidence="1" key="1">
    <citation type="submission" date="2019-08" db="EMBL/GenBank/DDBJ databases">
        <authorList>
            <person name="Liu F."/>
        </authorList>
    </citation>
    <scope>NUCLEOTIDE SEQUENCE [LARGE SCALE GENOMIC DNA]</scope>
    <source>
        <strain evidence="1">PA1801</strain>
        <tissue evidence="1">Leaf</tissue>
    </source>
</reference>
<dbReference type="PANTHER" id="PTHR33067:SF35">
    <property type="entry name" value="ASPARTIC PEPTIDASE DDI1-TYPE DOMAIN-CONTAINING PROTEIN"/>
    <property type="match status" value="1"/>
</dbReference>
<accession>A0A5B6WFU4</accession>
<dbReference type="AlphaFoldDB" id="A0A5B6WFU4"/>
<organism evidence="1 2">
    <name type="scientific">Gossypium australe</name>
    <dbReference type="NCBI Taxonomy" id="47621"/>
    <lineage>
        <taxon>Eukaryota</taxon>
        <taxon>Viridiplantae</taxon>
        <taxon>Streptophyta</taxon>
        <taxon>Embryophyta</taxon>
        <taxon>Tracheophyta</taxon>
        <taxon>Spermatophyta</taxon>
        <taxon>Magnoliopsida</taxon>
        <taxon>eudicotyledons</taxon>
        <taxon>Gunneridae</taxon>
        <taxon>Pentapetalae</taxon>
        <taxon>rosids</taxon>
        <taxon>malvids</taxon>
        <taxon>Malvales</taxon>
        <taxon>Malvaceae</taxon>
        <taxon>Malvoideae</taxon>
        <taxon>Gossypium</taxon>
    </lineage>
</organism>
<evidence type="ECO:0000313" key="2">
    <source>
        <dbReference type="Proteomes" id="UP000325315"/>
    </source>
</evidence>
<sequence>MLSNQVELLSKKTDGLCGPSQVHPAMQCNMKGGMSNIEYPPYNPSTENKQVHYMGNNSKPQNNPNSNTYNPGWRNHPNFSWGSLPSNTETNPKEQLQAITARDSEGVDEPKVSQKNMVEEGKVEIPDSKKFLKELLTDKRKLDEELHLELNAVCSAILQNKLPCKLKDPRSFTVPCIISSLSIDNALADLGESIIAMPYKMFK</sequence>